<reference evidence="6 7" key="1">
    <citation type="submission" date="2018-06" db="EMBL/GenBank/DDBJ databases">
        <authorList>
            <consortium name="Pathogen Informatics"/>
            <person name="Doyle S."/>
        </authorList>
    </citation>
    <scope>NUCLEOTIDE SEQUENCE [LARGE SCALE GENOMIC DNA]</scope>
    <source>
        <strain evidence="6 7">NCTC8081</strain>
    </source>
</reference>
<dbReference type="InterPro" id="IPR001789">
    <property type="entry name" value="Sig_transdc_resp-reg_receiver"/>
</dbReference>
<dbReference type="PANTHER" id="PTHR37299">
    <property type="entry name" value="TRANSCRIPTIONAL REGULATOR-RELATED"/>
    <property type="match status" value="1"/>
</dbReference>
<dbReference type="AlphaFoldDB" id="A0A2X3IPV8"/>
<dbReference type="SMART" id="SM00850">
    <property type="entry name" value="LytTR"/>
    <property type="match status" value="1"/>
</dbReference>
<feature type="domain" description="HTH LytTR-type" evidence="5">
    <location>
        <begin position="130"/>
        <end position="228"/>
    </location>
</feature>
<evidence type="ECO:0000313" key="6">
    <source>
        <dbReference type="EMBL" id="SQC85164.1"/>
    </source>
</evidence>
<evidence type="ECO:0000259" key="4">
    <source>
        <dbReference type="PROSITE" id="PS50110"/>
    </source>
</evidence>
<name>A0A2X3IPV8_CLOPF</name>
<dbReference type="EMBL" id="UAWO01000005">
    <property type="protein sequence ID" value="SQC85164.1"/>
    <property type="molecule type" value="Genomic_DNA"/>
</dbReference>
<dbReference type="PROSITE" id="PS50930">
    <property type="entry name" value="HTH_LYTTR"/>
    <property type="match status" value="1"/>
</dbReference>
<evidence type="ECO:0000256" key="2">
    <source>
        <dbReference type="ARBA" id="ARBA00024867"/>
    </source>
</evidence>
<dbReference type="SMART" id="SM00448">
    <property type="entry name" value="REC"/>
    <property type="match status" value="1"/>
</dbReference>
<evidence type="ECO:0000259" key="5">
    <source>
        <dbReference type="PROSITE" id="PS50930"/>
    </source>
</evidence>
<dbReference type="Gene3D" id="3.40.50.2300">
    <property type="match status" value="1"/>
</dbReference>
<dbReference type="InterPro" id="IPR046947">
    <property type="entry name" value="LytR-like"/>
</dbReference>
<evidence type="ECO:0000256" key="1">
    <source>
        <dbReference type="ARBA" id="ARBA00018672"/>
    </source>
</evidence>
<accession>A0A2X3IPV8</accession>
<dbReference type="InterPro" id="IPR007492">
    <property type="entry name" value="LytTR_DNA-bd_dom"/>
</dbReference>
<dbReference type="PROSITE" id="PS50110">
    <property type="entry name" value="RESPONSE_REGULATORY"/>
    <property type="match status" value="1"/>
</dbReference>
<evidence type="ECO:0000313" key="7">
    <source>
        <dbReference type="Proteomes" id="UP000250234"/>
    </source>
</evidence>
<feature type="modified residue" description="4-aspartylphosphate" evidence="3">
    <location>
        <position position="57"/>
    </location>
</feature>
<protein>
    <recommendedName>
        <fullName evidence="1">Stage 0 sporulation protein A homolog</fullName>
    </recommendedName>
</protein>
<dbReference type="SUPFAM" id="SSF52172">
    <property type="entry name" value="CheY-like"/>
    <property type="match status" value="1"/>
</dbReference>
<gene>
    <name evidence="6" type="primary">yehT_2</name>
    <name evidence="6" type="ORF">NCTC8081_02968</name>
</gene>
<keyword evidence="3" id="KW-0597">Phosphoprotein</keyword>
<dbReference type="InterPro" id="IPR011006">
    <property type="entry name" value="CheY-like_superfamily"/>
</dbReference>
<evidence type="ECO:0000256" key="3">
    <source>
        <dbReference type="PROSITE-ProRule" id="PRU00169"/>
    </source>
</evidence>
<dbReference type="RefSeq" id="WP_111946353.1">
    <property type="nucleotide sequence ID" value="NZ_CATNYA010000086.1"/>
</dbReference>
<sequence>MGLNIIICDDEFLHRLILKEFLITILNEEFLEYDLIEYSSGKDLINNYNKADLLFLDIQMNELSGMDVARKIRELDNNVEIIFTTAIEKYVFEAYEVRAYRYLVKPIEYEKLKRQVKLCISDYLIKNSIISIDTNKVTIKIPIGEILYAEVMKKEVTIHTESKIYTIEISMKRVEKKLLSYGFFRCHHSYLVNLNKISEIRNKTIFIKDNEIPISRTRYKSLKIKLVNLLGDSLC</sequence>
<comment type="function">
    <text evidence="2">May play the central regulatory role in sporulation. It may be an element of the effector pathway responsible for the activation of sporulation genes in response to nutritional stress. Spo0A may act in concert with spo0H (a sigma factor) to control the expression of some genes that are critical to the sporulation process.</text>
</comment>
<dbReference type="Gene3D" id="2.40.50.1020">
    <property type="entry name" value="LytTr DNA-binding domain"/>
    <property type="match status" value="1"/>
</dbReference>
<dbReference type="Pfam" id="PF04397">
    <property type="entry name" value="LytTR"/>
    <property type="match status" value="1"/>
</dbReference>
<dbReference type="GO" id="GO:0000156">
    <property type="term" value="F:phosphorelay response regulator activity"/>
    <property type="evidence" value="ECO:0007669"/>
    <property type="project" value="InterPro"/>
</dbReference>
<proteinExistence type="predicted"/>
<organism evidence="6 7">
    <name type="scientific">Clostridium perfringens</name>
    <dbReference type="NCBI Taxonomy" id="1502"/>
    <lineage>
        <taxon>Bacteria</taxon>
        <taxon>Bacillati</taxon>
        <taxon>Bacillota</taxon>
        <taxon>Clostridia</taxon>
        <taxon>Eubacteriales</taxon>
        <taxon>Clostridiaceae</taxon>
        <taxon>Clostridium</taxon>
    </lineage>
</organism>
<dbReference type="PANTHER" id="PTHR37299:SF1">
    <property type="entry name" value="STAGE 0 SPORULATION PROTEIN A HOMOLOG"/>
    <property type="match status" value="1"/>
</dbReference>
<dbReference type="Proteomes" id="UP000250234">
    <property type="component" value="Unassembled WGS sequence"/>
</dbReference>
<dbReference type="Pfam" id="PF00072">
    <property type="entry name" value="Response_reg"/>
    <property type="match status" value="1"/>
</dbReference>
<feature type="domain" description="Response regulatory" evidence="4">
    <location>
        <begin position="4"/>
        <end position="120"/>
    </location>
</feature>
<dbReference type="GO" id="GO:0003677">
    <property type="term" value="F:DNA binding"/>
    <property type="evidence" value="ECO:0007669"/>
    <property type="project" value="InterPro"/>
</dbReference>